<dbReference type="AlphaFoldDB" id="A0A1X3DHM5"/>
<dbReference type="EMBL" id="MTAB01000013">
    <property type="protein sequence ID" value="OSI20868.1"/>
    <property type="molecule type" value="Genomic_DNA"/>
</dbReference>
<sequence>MVLLLVKKGLMIPFEWEDGNTARLFRRVYISLRTAAGKPPVILTEYERFRPSESELCALR</sequence>
<name>A0A1X3DHM5_9NEIS</name>
<evidence type="ECO:0000313" key="1">
    <source>
        <dbReference type="EMBL" id="OSI20868.1"/>
    </source>
</evidence>
<accession>A0A1X3DHM5</accession>
<comment type="caution">
    <text evidence="1">The sequence shown here is derived from an EMBL/GenBank/DDBJ whole genome shotgun (WGS) entry which is preliminary data.</text>
</comment>
<organism evidence="1 2">
    <name type="scientific">Neisseria dumasiana</name>
    <dbReference type="NCBI Taxonomy" id="1931275"/>
    <lineage>
        <taxon>Bacteria</taxon>
        <taxon>Pseudomonadati</taxon>
        <taxon>Pseudomonadota</taxon>
        <taxon>Betaproteobacteria</taxon>
        <taxon>Neisseriales</taxon>
        <taxon>Neisseriaceae</taxon>
        <taxon>Neisseria</taxon>
    </lineage>
</organism>
<proteinExistence type="predicted"/>
<gene>
    <name evidence="1" type="ORF">BV912_06885</name>
</gene>
<reference evidence="2" key="1">
    <citation type="submission" date="2017-01" db="EMBL/GenBank/DDBJ databases">
        <authorList>
            <person name="Mah S.A."/>
            <person name="Swanson W.J."/>
            <person name="Moy G.W."/>
            <person name="Vacquier V.D."/>
        </authorList>
    </citation>
    <scope>NUCLEOTIDE SEQUENCE [LARGE SCALE GENOMIC DNA]</scope>
    <source>
        <strain evidence="2">124861</strain>
    </source>
</reference>
<evidence type="ECO:0000313" key="2">
    <source>
        <dbReference type="Proteomes" id="UP000193303"/>
    </source>
</evidence>
<dbReference type="Proteomes" id="UP000193303">
    <property type="component" value="Unassembled WGS sequence"/>
</dbReference>
<protein>
    <submittedName>
        <fullName evidence="1">Uncharacterized protein</fullName>
    </submittedName>
</protein>